<dbReference type="InterPro" id="IPR010043">
    <property type="entry name" value="UTase/UR"/>
</dbReference>
<evidence type="ECO:0000259" key="10">
    <source>
        <dbReference type="PROSITE" id="PS51831"/>
    </source>
</evidence>
<comment type="similarity">
    <text evidence="8">Belongs to the GlnD family.</text>
</comment>
<dbReference type="InterPro" id="IPR043519">
    <property type="entry name" value="NT_sf"/>
</dbReference>
<evidence type="ECO:0000256" key="6">
    <source>
        <dbReference type="ARBA" id="ARBA00023268"/>
    </source>
</evidence>
<keyword evidence="6 8" id="KW-0511">Multifunctional enzyme</keyword>
<keyword evidence="2 8" id="KW-0548">Nucleotidyltransferase</keyword>
<dbReference type="PANTHER" id="PTHR47320:SF1">
    <property type="entry name" value="BIFUNCTIONAL URIDYLYLTRANSFERASE_URIDYLYL-REMOVING ENZYME"/>
    <property type="match status" value="1"/>
</dbReference>
<reference evidence="11 12" key="1">
    <citation type="submission" date="2018-12" db="EMBL/GenBank/DDBJ databases">
        <authorList>
            <consortium name="Pathogen Informatics"/>
        </authorList>
    </citation>
    <scope>NUCLEOTIDE SEQUENCE [LARGE SCALE GENOMIC DNA]</scope>
    <source>
        <strain evidence="11 12">NCTC10297</strain>
    </source>
</reference>
<gene>
    <name evidence="8" type="primary">glnD</name>
    <name evidence="11" type="ORF">NCTC10297_00003</name>
</gene>
<feature type="domain" description="ACT" evidence="9">
    <location>
        <begin position="863"/>
        <end position="933"/>
    </location>
</feature>
<sequence length="933" mass="105485">MLDNPLAAIAICPMSMTQYAQLDQSDKLLAYCQQLKLNLPTPPNLTDCAAIRHYLQATNHAIDKHLRHRGTAATEQIGTLINIRTLVIDEVLSALFAHHLPDDCALFAIGGYGRCELLPASDIDILLIGENIHATQANIEQFVASLWDIGITPAFSVQDKTTLDTAVSDQTIATAWLDARLVAGNVSFINLPFNTVKKNWSIQAFYTAKINEAKQRYLSHNATEYNLEPHIKNAPGGLRDLHILHWLSRFYFGQDSSDAVANFISQDERQEIIAAQEFLWCVRHHLHTLANRNEDRLLFDYQKSLAERFGYYQPNEQATHHDITAALEVMMRQYYHHAMRVATLSEMLCAYFAENYLTDTSLALCSGERTVIDDNFCLISTKDTDGKLVTKIHANHADTFSNNPANLLKIFLIMGQQGINKITAATLRAINQASLLIDDDFRNQSQHRQLFLANLQQSNYLFHRLRLMKRFGVLGNYLPAFGQVMGLMQYDLFHRYTVDAHTLFLVRILHRFETDSTGKYGLASEVYQKIARKDILIIAAIFHDIAKGRGGDHAKLGAVDAYQFCLDHGMSESDSQLVRWLVLEHLTMSLTAQKQDISDPDVITRFAEFSESIARLNHLYVLTVADMNATNSQLWNSWRATLLKQLYTSVHRVHSLGVHTVDKDKVIALRKTAANDLLIQQHHTQEQITALWSGFGEEYFLKQKVSDIVWQTTQILANKHKLTLGEPIITLRRHDEVSLRGIQLLVCTPDQDNLFATTVCVLDKMGLSVLDATIISASIDDTAMALDCYVLIDRHGANCDTDLLSDSHRHHELVDKLRTSLHHQHLCTPPKTFKTTSPLRHFNLPTQVHFAKATTLAQQGRHQMQLITKDRPSLLAKIGAVFSELSVQVHGARITTLGERAEDMFYLSNQHGELLSDDKLIQIKEKLINILDN</sequence>
<evidence type="ECO:0000313" key="11">
    <source>
        <dbReference type="EMBL" id="VEG12090.1"/>
    </source>
</evidence>
<feature type="region of interest" description="Uridylyltransferase" evidence="8">
    <location>
        <begin position="1"/>
        <end position="371"/>
    </location>
</feature>
<comment type="function">
    <text evidence="8">Modifies, by uridylylation and deuridylylation, the PII regulatory proteins (GlnB and homologs), in response to the nitrogen status of the cell that GlnD senses through the glutamine level. Under low glutamine levels, catalyzes the conversion of the PII proteins and UTP to PII-UMP and PPi, while under higher glutamine levels, GlnD hydrolyzes PII-UMP to PII and UMP (deuridylylation). Thus, controls uridylylation state and activity of the PII proteins, and plays an important role in the regulation of nitrogen metabolism.</text>
</comment>
<dbReference type="PIRSF" id="PIRSF006288">
    <property type="entry name" value="PII_uridyltransf"/>
    <property type="match status" value="1"/>
</dbReference>
<evidence type="ECO:0000259" key="9">
    <source>
        <dbReference type="PROSITE" id="PS51671"/>
    </source>
</evidence>
<protein>
    <recommendedName>
        <fullName evidence="8">Bifunctional uridylyltransferase/uridylyl-removing enzyme</fullName>
        <shortName evidence="8">UTase/UR</shortName>
    </recommendedName>
    <alternativeName>
        <fullName evidence="8">Bifunctional [protein-PII] modification enzyme</fullName>
    </alternativeName>
    <alternativeName>
        <fullName evidence="8">Bifunctional nitrogen sensor protein</fullName>
    </alternativeName>
    <domain>
        <recommendedName>
            <fullName evidence="8">[Protein-PII] uridylyltransferase</fullName>
            <shortName evidence="8">PII uridylyltransferase</shortName>
            <shortName evidence="8">UTase</shortName>
            <ecNumber evidence="8">2.7.7.59</ecNumber>
        </recommendedName>
    </domain>
    <domain>
        <recommendedName>
            <fullName evidence="8">[Protein-PII]-UMP uridylyl-removing enzyme</fullName>
            <shortName evidence="8">UR</shortName>
            <ecNumber evidence="8">3.1.4.-</ecNumber>
        </recommendedName>
    </domain>
</protein>
<dbReference type="AlphaFoldDB" id="A0A3S4UJ94"/>
<comment type="activity regulation">
    <text evidence="8">Uridylyltransferase (UTase) activity is inhibited by glutamine, while glutamine activates uridylyl-removing (UR) activity.</text>
</comment>
<keyword evidence="3" id="KW-0677">Repeat</keyword>
<comment type="cofactor">
    <cofactor evidence="8">
        <name>Mg(2+)</name>
        <dbReference type="ChEBI" id="CHEBI:18420"/>
    </cofactor>
</comment>
<comment type="domain">
    <text evidence="8">Has four distinct domains: an N-terminal nucleotidyltransferase (NT) domain responsible for UTase activity, a central HD domain that encodes UR activity, and two C-terminal ACT domains that seem to have a role in glutamine sensing.</text>
</comment>
<dbReference type="CDD" id="cd00077">
    <property type="entry name" value="HDc"/>
    <property type="match status" value="1"/>
</dbReference>
<comment type="catalytic activity">
    <reaction evidence="8">
        <text>[protein-PII]-uridylyl-L-tyrosine + H2O = [protein-PII]-L-tyrosine + UMP + H(+)</text>
        <dbReference type="Rhea" id="RHEA:48600"/>
        <dbReference type="Rhea" id="RHEA-COMP:12147"/>
        <dbReference type="Rhea" id="RHEA-COMP:12148"/>
        <dbReference type="ChEBI" id="CHEBI:15377"/>
        <dbReference type="ChEBI" id="CHEBI:15378"/>
        <dbReference type="ChEBI" id="CHEBI:46858"/>
        <dbReference type="ChEBI" id="CHEBI:57865"/>
        <dbReference type="ChEBI" id="CHEBI:90602"/>
    </reaction>
</comment>
<dbReference type="EMBL" id="LR134343">
    <property type="protein sequence ID" value="VEG12090.1"/>
    <property type="molecule type" value="Genomic_DNA"/>
</dbReference>
<dbReference type="CDD" id="cd04900">
    <property type="entry name" value="ACT_UUR-like_1"/>
    <property type="match status" value="1"/>
</dbReference>
<dbReference type="GO" id="GO:0006808">
    <property type="term" value="P:regulation of nitrogen utilization"/>
    <property type="evidence" value="ECO:0007669"/>
    <property type="project" value="UniProtKB-UniRule"/>
</dbReference>
<dbReference type="PANTHER" id="PTHR47320">
    <property type="entry name" value="BIFUNCTIONAL URIDYLYLTRANSFERASE/URIDYLYL-REMOVING ENZYME"/>
    <property type="match status" value="1"/>
</dbReference>
<feature type="domain" description="HD" evidence="10">
    <location>
        <begin position="498"/>
        <end position="619"/>
    </location>
</feature>
<evidence type="ECO:0000256" key="2">
    <source>
        <dbReference type="ARBA" id="ARBA00022695"/>
    </source>
</evidence>
<evidence type="ECO:0000256" key="5">
    <source>
        <dbReference type="ARBA" id="ARBA00022842"/>
    </source>
</evidence>
<dbReference type="SUPFAM" id="SSF81301">
    <property type="entry name" value="Nucleotidyltransferase"/>
    <property type="match status" value="1"/>
</dbReference>
<evidence type="ECO:0000256" key="4">
    <source>
        <dbReference type="ARBA" id="ARBA00022801"/>
    </source>
</evidence>
<evidence type="ECO:0000256" key="1">
    <source>
        <dbReference type="ARBA" id="ARBA00022679"/>
    </source>
</evidence>
<dbReference type="SMART" id="SM00471">
    <property type="entry name" value="HDc"/>
    <property type="match status" value="1"/>
</dbReference>
<dbReference type="EC" id="3.1.4.-" evidence="8"/>
<dbReference type="NCBIfam" id="TIGR01693">
    <property type="entry name" value="UTase_glnD"/>
    <property type="match status" value="1"/>
</dbReference>
<dbReference type="GO" id="GO:0008773">
    <property type="term" value="F:[protein-PII] uridylyltransferase activity"/>
    <property type="evidence" value="ECO:0007669"/>
    <property type="project" value="UniProtKB-UniRule"/>
</dbReference>
<comment type="caution">
    <text evidence="8">Lacks conserved residue(s) required for the propagation of feature annotation.</text>
</comment>
<name>A0A3S4UJ94_9GAMM</name>
<dbReference type="SUPFAM" id="SSF109604">
    <property type="entry name" value="HD-domain/PDEase-like"/>
    <property type="match status" value="1"/>
</dbReference>
<dbReference type="SUPFAM" id="SSF55021">
    <property type="entry name" value="ACT-like"/>
    <property type="match status" value="1"/>
</dbReference>
<keyword evidence="1 8" id="KW-0808">Transferase</keyword>
<evidence type="ECO:0000256" key="8">
    <source>
        <dbReference type="HAMAP-Rule" id="MF_00277"/>
    </source>
</evidence>
<dbReference type="InterPro" id="IPR013546">
    <property type="entry name" value="PII_UdlTrfase/GS_AdlTrfase"/>
</dbReference>
<dbReference type="SUPFAM" id="SSF81593">
    <property type="entry name" value="Nucleotidyltransferase substrate binding subunit/domain"/>
    <property type="match status" value="1"/>
</dbReference>
<keyword evidence="5 8" id="KW-0460">Magnesium</keyword>
<accession>A0A3S4UJ94</accession>
<comment type="catalytic activity">
    <reaction evidence="8">
        <text>[protein-PII]-L-tyrosine + UTP = [protein-PII]-uridylyl-L-tyrosine + diphosphate</text>
        <dbReference type="Rhea" id="RHEA:13673"/>
        <dbReference type="Rhea" id="RHEA-COMP:12147"/>
        <dbReference type="Rhea" id="RHEA-COMP:12148"/>
        <dbReference type="ChEBI" id="CHEBI:33019"/>
        <dbReference type="ChEBI" id="CHEBI:46398"/>
        <dbReference type="ChEBI" id="CHEBI:46858"/>
        <dbReference type="ChEBI" id="CHEBI:90602"/>
        <dbReference type="EC" id="2.7.7.59"/>
    </reaction>
</comment>
<dbReference type="InterPro" id="IPR002912">
    <property type="entry name" value="ACT_dom"/>
</dbReference>
<dbReference type="GO" id="GO:0008893">
    <property type="term" value="F:guanosine-3',5'-bis(diphosphate) 3'-diphosphatase activity"/>
    <property type="evidence" value="ECO:0007669"/>
    <property type="project" value="UniProtKB-EC"/>
</dbReference>
<dbReference type="HAMAP" id="MF_00277">
    <property type="entry name" value="PII_uridylyl_transf"/>
    <property type="match status" value="1"/>
</dbReference>
<evidence type="ECO:0000256" key="3">
    <source>
        <dbReference type="ARBA" id="ARBA00022737"/>
    </source>
</evidence>
<organism evidence="11 12">
    <name type="scientific">Moraxella cuniculi</name>
    <dbReference type="NCBI Taxonomy" id="34061"/>
    <lineage>
        <taxon>Bacteria</taxon>
        <taxon>Pseudomonadati</taxon>
        <taxon>Pseudomonadota</taxon>
        <taxon>Gammaproteobacteria</taxon>
        <taxon>Moraxellales</taxon>
        <taxon>Moraxellaceae</taxon>
        <taxon>Moraxella</taxon>
    </lineage>
</organism>
<dbReference type="InterPro" id="IPR045865">
    <property type="entry name" value="ACT-like_dom_sf"/>
</dbReference>
<dbReference type="PROSITE" id="PS51671">
    <property type="entry name" value="ACT"/>
    <property type="match status" value="1"/>
</dbReference>
<dbReference type="CDD" id="cd05401">
    <property type="entry name" value="NT_GlnE_GlnD_like"/>
    <property type="match status" value="1"/>
</dbReference>
<dbReference type="KEGG" id="mcun:NCTC10297_00003"/>
<dbReference type="InterPro" id="IPR003607">
    <property type="entry name" value="HD/PDEase_dom"/>
</dbReference>
<dbReference type="CDD" id="cd04899">
    <property type="entry name" value="ACT_ACR-UUR-like_2"/>
    <property type="match status" value="1"/>
</dbReference>
<evidence type="ECO:0000256" key="7">
    <source>
        <dbReference type="ARBA" id="ARBA00047968"/>
    </source>
</evidence>
<dbReference type="Pfam" id="PF01966">
    <property type="entry name" value="HD"/>
    <property type="match status" value="1"/>
</dbReference>
<evidence type="ECO:0000313" key="12">
    <source>
        <dbReference type="Proteomes" id="UP000274100"/>
    </source>
</evidence>
<dbReference type="InterPro" id="IPR006674">
    <property type="entry name" value="HD_domain"/>
</dbReference>
<dbReference type="GO" id="GO:0008081">
    <property type="term" value="F:phosphoric diester hydrolase activity"/>
    <property type="evidence" value="ECO:0007669"/>
    <property type="project" value="UniProtKB-UniRule"/>
</dbReference>
<dbReference type="RefSeq" id="WP_227543406.1">
    <property type="nucleotide sequence ID" value="NZ_LR134343.1"/>
</dbReference>
<dbReference type="Proteomes" id="UP000274100">
    <property type="component" value="Chromosome"/>
</dbReference>
<dbReference type="Pfam" id="PF08335">
    <property type="entry name" value="GlnD_UR_UTase"/>
    <property type="match status" value="1"/>
</dbReference>
<dbReference type="PROSITE" id="PS51831">
    <property type="entry name" value="HD"/>
    <property type="match status" value="1"/>
</dbReference>
<proteinExistence type="inferred from homology"/>
<keyword evidence="4 8" id="KW-0378">Hydrolase</keyword>
<dbReference type="EC" id="2.7.7.59" evidence="8"/>
<comment type="catalytic activity">
    <reaction evidence="7">
        <text>guanosine 3',5'-bis(diphosphate) + H2O = GDP + diphosphate + H(+)</text>
        <dbReference type="Rhea" id="RHEA:14253"/>
        <dbReference type="ChEBI" id="CHEBI:15377"/>
        <dbReference type="ChEBI" id="CHEBI:15378"/>
        <dbReference type="ChEBI" id="CHEBI:33019"/>
        <dbReference type="ChEBI" id="CHEBI:58189"/>
        <dbReference type="ChEBI" id="CHEBI:77828"/>
        <dbReference type="EC" id="3.1.7.2"/>
    </reaction>
</comment>
<dbReference type="Gene3D" id="1.10.3210.10">
    <property type="entry name" value="Hypothetical protein af1432"/>
    <property type="match status" value="1"/>
</dbReference>